<keyword evidence="4" id="KW-0645">Protease</keyword>
<keyword evidence="5" id="KW-0732">Signal</keyword>
<dbReference type="GO" id="GO:0006508">
    <property type="term" value="P:proteolysis"/>
    <property type="evidence" value="ECO:0007669"/>
    <property type="project" value="UniProtKB-KW"/>
</dbReference>
<keyword evidence="7" id="KW-0788">Thiol protease</keyword>
<evidence type="ECO:0000256" key="2">
    <source>
        <dbReference type="ARBA" id="ARBA00008455"/>
    </source>
</evidence>
<name>A0A315VHY0_GAMAF</name>
<dbReference type="SMART" id="SM00645">
    <property type="entry name" value="Pept_C1"/>
    <property type="match status" value="1"/>
</dbReference>
<accession>A0A315VHY0</accession>
<dbReference type="InterPro" id="IPR025661">
    <property type="entry name" value="Pept_asp_AS"/>
</dbReference>
<dbReference type="InterPro" id="IPR013128">
    <property type="entry name" value="Peptidase_C1A"/>
</dbReference>
<evidence type="ECO:0000256" key="9">
    <source>
        <dbReference type="ARBA" id="ARBA00023157"/>
    </source>
</evidence>
<feature type="region of interest" description="Disordered" evidence="13">
    <location>
        <begin position="659"/>
        <end position="681"/>
    </location>
</feature>
<comment type="function">
    <text evidence="11">Exhibits carboxy-monopeptidase as well as carboxy-dipeptidase activity. Capable of producing kinin potentiating peptides.</text>
</comment>
<proteinExistence type="inferred from homology"/>
<organism evidence="15 16">
    <name type="scientific">Gambusia affinis</name>
    <name type="common">Western mosquitofish</name>
    <name type="synonym">Heterandria affinis</name>
    <dbReference type="NCBI Taxonomy" id="33528"/>
    <lineage>
        <taxon>Eukaryota</taxon>
        <taxon>Metazoa</taxon>
        <taxon>Chordata</taxon>
        <taxon>Craniata</taxon>
        <taxon>Vertebrata</taxon>
        <taxon>Euteleostomi</taxon>
        <taxon>Actinopterygii</taxon>
        <taxon>Neopterygii</taxon>
        <taxon>Teleostei</taxon>
        <taxon>Neoteleostei</taxon>
        <taxon>Acanthomorphata</taxon>
        <taxon>Ovalentaria</taxon>
        <taxon>Atherinomorphae</taxon>
        <taxon>Cyprinodontiformes</taxon>
        <taxon>Poeciliidae</taxon>
        <taxon>Poeciliinae</taxon>
        <taxon>Gambusia</taxon>
    </lineage>
</organism>
<dbReference type="InterPro" id="IPR038765">
    <property type="entry name" value="Papain-like_cys_pep_sf"/>
</dbReference>
<evidence type="ECO:0000256" key="13">
    <source>
        <dbReference type="SAM" id="MobiDB-lite"/>
    </source>
</evidence>
<evidence type="ECO:0000256" key="5">
    <source>
        <dbReference type="ARBA" id="ARBA00022729"/>
    </source>
</evidence>
<feature type="compositionally biased region" description="Basic residues" evidence="13">
    <location>
        <begin position="662"/>
        <end position="671"/>
    </location>
</feature>
<evidence type="ECO:0000313" key="15">
    <source>
        <dbReference type="EMBL" id="PWA18756.1"/>
    </source>
</evidence>
<evidence type="ECO:0000256" key="6">
    <source>
        <dbReference type="ARBA" id="ARBA00022801"/>
    </source>
</evidence>
<dbReference type="Gene3D" id="3.90.70.10">
    <property type="entry name" value="Cysteine proteinases"/>
    <property type="match status" value="1"/>
</dbReference>
<feature type="region of interest" description="Disordered" evidence="13">
    <location>
        <begin position="306"/>
        <end position="344"/>
    </location>
</feature>
<evidence type="ECO:0000256" key="3">
    <source>
        <dbReference type="ARBA" id="ARBA00012516"/>
    </source>
</evidence>
<dbReference type="InterPro" id="IPR033157">
    <property type="entry name" value="CTSZ"/>
</dbReference>
<comment type="caution">
    <text evidence="15">The sequence shown here is derived from an EMBL/GenBank/DDBJ whole genome shotgun (WGS) entry which is preliminary data.</text>
</comment>
<comment type="similarity">
    <text evidence="2">Belongs to the peptidase C1 family.</text>
</comment>
<dbReference type="PANTHER" id="PTHR12411">
    <property type="entry name" value="CYSTEINE PROTEASE FAMILY C1-RELATED"/>
    <property type="match status" value="1"/>
</dbReference>
<feature type="compositionally biased region" description="Basic and acidic residues" evidence="13">
    <location>
        <begin position="314"/>
        <end position="324"/>
    </location>
</feature>
<evidence type="ECO:0000256" key="12">
    <source>
        <dbReference type="ARBA" id="ARBA00072061"/>
    </source>
</evidence>
<dbReference type="Proteomes" id="UP000250572">
    <property type="component" value="Unassembled WGS sequence"/>
</dbReference>
<sequence>MVTDDNGFPVKVGCFSAVSTLSSEYMRMIDNAKTLLLALIGCFVQEQCISSDSREEVEILRDTPPPTFPSGQVLTGTKKKEKEIQLMTNVTVRLQDALVFTTHVDHTQTPKGEAAKVVAMAVGTGRNSEEAYLGEVNIRQARLSSSSAPAHPASSWSVAVGRFPTRLVALGDKAAKYWKSSSEHDRAGILQKAKQTEALGCLRAERKWPAAGREKNSLQSQSARGQGRKKTSFPHILRAGRYWLKGMAVRSSVTDVRRANMSSLWRSGIFLLGVPSDSESLPRPMCQDRFHYEYRWILPSLLPRGTRTSGDGVCCEREPKESRLSNESSRPWRGGESESLRSESQQSIIDKLARHKDPFFQNESPSVADRKWIMREGEGLRLRVVQASVGHLRHGCVTSQSLLAAHIVNGVKPVFVCEWVHLHDCQSSFTYSLGSQKESSSPECRLRKLGNQLTLYDLIRNIPWMKRRVGGRLRHRVMLMRLSKVCNRTGHGRMTWLFSLSMNALQKRCSSSSTGGQGKRTSLCTPESLLLECLQRQTSSPLEWPEGTSKKLRSERLLDGEDCRLLPPTAQISPKENSPPEHISARHHSNFRCRQDASTLTALPGCHGCNVLELISHPKKSFIPEITADPNGCTTSSAVIKYYRSLLITHRFNPEFLQHSRQTGRRARRGGKTCSKGCRNQESNPRFRISIHNLSGGGHWGEEESQCRLSVAITQTHFSGYGAEQRKEAGTWVRGAGRVAGSSPANVPGERRGTTWTGRQSVADLAFVKLLGAAPVSPTAARAPFIGKGCPPLKTRVERWKAMVWRTESCGTLLALLLLQPELNTNWNAVKLFDIPPFMVLTVVCEVIVLKMKLCQLKGLIFVLIIHAATAQQSFSNKFGCYKPQPRKPNYGAKTASRPHELLNLAHLPKSWDWRNVNGINYASTTRNQHIPQFCGSCWAHGSTSAMADRINIKRGGAWPSAFLSVQHVIDCADSGTCHGGDHAGVWEYAHNYGIPDETCNNYQAVDQDCKPFNSCGTCTTFGECNTVQNYTLWKVGDFGAVSGREEMMAEIYAGGPISCGIMTTQKFDEYTGGLYSEYVKFPVINHIVSVSGWGVENGTEYWIVRNSWGEPWGEKGWFRIVTSAYKDGSGNLYNLALEEDCIVGDMIIPLSYQ</sequence>
<evidence type="ECO:0000256" key="7">
    <source>
        <dbReference type="ARBA" id="ARBA00022807"/>
    </source>
</evidence>
<reference evidence="15 16" key="1">
    <citation type="journal article" date="2018" name="G3 (Bethesda)">
        <title>A High-Quality Reference Genome for the Invasive Mosquitofish Gambusia affinis Using a Chicago Library.</title>
        <authorList>
            <person name="Hoffberg S.L."/>
            <person name="Troendle N.J."/>
            <person name="Glenn T.C."/>
            <person name="Mahmud O."/>
            <person name="Louha S."/>
            <person name="Chalopin D."/>
            <person name="Bennetzen J.L."/>
            <person name="Mauricio R."/>
        </authorList>
    </citation>
    <scope>NUCLEOTIDE SEQUENCE [LARGE SCALE GENOMIC DNA]</scope>
    <source>
        <strain evidence="15">NE01/NJP1002.9</strain>
        <tissue evidence="15">Muscle</tissue>
    </source>
</reference>
<dbReference type="EC" id="3.4.18.1" evidence="3"/>
<dbReference type="SUPFAM" id="SSF54001">
    <property type="entry name" value="Cysteine proteinases"/>
    <property type="match status" value="1"/>
</dbReference>
<dbReference type="Pfam" id="PF00112">
    <property type="entry name" value="Peptidase_C1"/>
    <property type="match status" value="1"/>
</dbReference>
<dbReference type="FunFam" id="3.90.70.10:FF:000060">
    <property type="entry name" value="Cathepsin Z"/>
    <property type="match status" value="1"/>
</dbReference>
<dbReference type="GO" id="GO:0016807">
    <property type="term" value="F:cysteine-type carboxypeptidase activity"/>
    <property type="evidence" value="ECO:0007669"/>
    <property type="project" value="UniProtKB-EC"/>
</dbReference>
<keyword evidence="9" id="KW-1015">Disulfide bond</keyword>
<dbReference type="STRING" id="33528.ENSGAFP00000026206"/>
<dbReference type="CDD" id="cd02698">
    <property type="entry name" value="Peptidase_C1A_CathepsinX"/>
    <property type="match status" value="1"/>
</dbReference>
<evidence type="ECO:0000256" key="4">
    <source>
        <dbReference type="ARBA" id="ARBA00022670"/>
    </source>
</evidence>
<evidence type="ECO:0000259" key="14">
    <source>
        <dbReference type="SMART" id="SM00645"/>
    </source>
</evidence>
<keyword evidence="16" id="KW-1185">Reference proteome</keyword>
<evidence type="ECO:0000256" key="10">
    <source>
        <dbReference type="ARBA" id="ARBA00023180"/>
    </source>
</evidence>
<comment type="catalytic activity">
    <reaction evidence="1">
        <text>Release of C-terminal amino acid residues with broad specificity, but lacks action on C-terminal proline. Shows weak endopeptidase activity.</text>
        <dbReference type="EC" id="3.4.18.1"/>
    </reaction>
</comment>
<evidence type="ECO:0000313" key="16">
    <source>
        <dbReference type="Proteomes" id="UP000250572"/>
    </source>
</evidence>
<keyword evidence="8" id="KW-0865">Zymogen</keyword>
<gene>
    <name evidence="15" type="ORF">CCH79_00005571</name>
</gene>
<evidence type="ECO:0000256" key="11">
    <source>
        <dbReference type="ARBA" id="ARBA00056802"/>
    </source>
</evidence>
<protein>
    <recommendedName>
        <fullName evidence="12">Cathepsin Z</fullName>
        <ecNumber evidence="3">3.4.18.1</ecNumber>
    </recommendedName>
</protein>
<keyword evidence="10" id="KW-0325">Glycoprotein</keyword>
<evidence type="ECO:0000256" key="1">
    <source>
        <dbReference type="ARBA" id="ARBA00001594"/>
    </source>
</evidence>
<dbReference type="InterPro" id="IPR000668">
    <property type="entry name" value="Peptidase_C1A_C"/>
</dbReference>
<feature type="region of interest" description="Disordered" evidence="13">
    <location>
        <begin position="210"/>
        <end position="231"/>
    </location>
</feature>
<dbReference type="PROSITE" id="PS00640">
    <property type="entry name" value="THIOL_PROTEASE_ASN"/>
    <property type="match status" value="1"/>
</dbReference>
<dbReference type="AlphaFoldDB" id="A0A315VHY0"/>
<feature type="domain" description="Peptidase C1A papain C-terminal" evidence="14">
    <location>
        <begin position="908"/>
        <end position="1138"/>
    </location>
</feature>
<keyword evidence="6" id="KW-0378">Hydrolase</keyword>
<dbReference type="EMBL" id="NHOQ01002284">
    <property type="protein sequence ID" value="PWA18756.1"/>
    <property type="molecule type" value="Genomic_DNA"/>
</dbReference>
<evidence type="ECO:0000256" key="8">
    <source>
        <dbReference type="ARBA" id="ARBA00023145"/>
    </source>
</evidence>